<dbReference type="InterPro" id="IPR011008">
    <property type="entry name" value="Dimeric_a/b-barrel"/>
</dbReference>
<evidence type="ECO:0000313" key="2">
    <source>
        <dbReference type="EMBL" id="MDA0158688.1"/>
    </source>
</evidence>
<sequence>MSVRTAVTMTLDKDDLDEVVGIFTTFIKDVQEKDYGVLTYHYFVDDGDRPVIHVFEEYESSKAHLDHFANIDMQAVARLMELVTLSEPHYYGEPSVDEQELLKGFGNVHYHRPLISIEEPATR</sequence>
<keyword evidence="2" id="KW-0503">Monooxygenase</keyword>
<dbReference type="SUPFAM" id="SSF54909">
    <property type="entry name" value="Dimeric alpha+beta barrel"/>
    <property type="match status" value="1"/>
</dbReference>
<dbReference type="RefSeq" id="WP_270037279.1">
    <property type="nucleotide sequence ID" value="NZ_JAPDOD010000001.1"/>
</dbReference>
<keyword evidence="2" id="KW-0560">Oxidoreductase</keyword>
<proteinExistence type="predicted"/>
<dbReference type="AlphaFoldDB" id="A0A9X3MP67"/>
<dbReference type="EMBL" id="JAPDOD010000001">
    <property type="protein sequence ID" value="MDA0158688.1"/>
    <property type="molecule type" value="Genomic_DNA"/>
</dbReference>
<accession>A0A9X3MP67</accession>
<dbReference type="Gene3D" id="3.30.70.100">
    <property type="match status" value="1"/>
</dbReference>
<organism evidence="2 3">
    <name type="scientific">Solirubrobacter ginsenosidimutans</name>
    <dbReference type="NCBI Taxonomy" id="490573"/>
    <lineage>
        <taxon>Bacteria</taxon>
        <taxon>Bacillati</taxon>
        <taxon>Actinomycetota</taxon>
        <taxon>Thermoleophilia</taxon>
        <taxon>Solirubrobacterales</taxon>
        <taxon>Solirubrobacteraceae</taxon>
        <taxon>Solirubrobacter</taxon>
    </lineage>
</organism>
<comment type="caution">
    <text evidence="2">The sequence shown here is derived from an EMBL/GenBank/DDBJ whole genome shotgun (WGS) entry which is preliminary data.</text>
</comment>
<name>A0A9X3MP67_9ACTN</name>
<evidence type="ECO:0000313" key="3">
    <source>
        <dbReference type="Proteomes" id="UP001149140"/>
    </source>
</evidence>
<feature type="domain" description="ABM" evidence="1">
    <location>
        <begin position="6"/>
        <end position="77"/>
    </location>
</feature>
<reference evidence="2" key="1">
    <citation type="submission" date="2022-10" db="EMBL/GenBank/DDBJ databases">
        <title>The WGS of Solirubrobacter ginsenosidimutans DSM 21036.</title>
        <authorList>
            <person name="Jiang Z."/>
        </authorList>
    </citation>
    <scope>NUCLEOTIDE SEQUENCE</scope>
    <source>
        <strain evidence="2">DSM 21036</strain>
    </source>
</reference>
<evidence type="ECO:0000259" key="1">
    <source>
        <dbReference type="Pfam" id="PF03992"/>
    </source>
</evidence>
<dbReference type="GO" id="GO:0004497">
    <property type="term" value="F:monooxygenase activity"/>
    <property type="evidence" value="ECO:0007669"/>
    <property type="project" value="UniProtKB-KW"/>
</dbReference>
<dbReference type="InterPro" id="IPR007138">
    <property type="entry name" value="ABM_dom"/>
</dbReference>
<keyword evidence="3" id="KW-1185">Reference proteome</keyword>
<dbReference type="Pfam" id="PF03992">
    <property type="entry name" value="ABM"/>
    <property type="match status" value="1"/>
</dbReference>
<protein>
    <submittedName>
        <fullName evidence="2">Antibiotic biosynthesis monooxygenase</fullName>
    </submittedName>
</protein>
<gene>
    <name evidence="2" type="ORF">OM076_00305</name>
</gene>
<dbReference type="Proteomes" id="UP001149140">
    <property type="component" value="Unassembled WGS sequence"/>
</dbReference>